<evidence type="ECO:0000256" key="1">
    <source>
        <dbReference type="SAM" id="MobiDB-lite"/>
    </source>
</evidence>
<accession>A0A183N0D0</accession>
<evidence type="ECO:0000313" key="3">
    <source>
        <dbReference type="Proteomes" id="UP000277204"/>
    </source>
</evidence>
<feature type="compositionally biased region" description="Basic and acidic residues" evidence="1">
    <location>
        <begin position="1"/>
        <end position="10"/>
    </location>
</feature>
<dbReference type="Proteomes" id="UP000277204">
    <property type="component" value="Unassembled WGS sequence"/>
</dbReference>
<organism evidence="2 3">
    <name type="scientific">Schistosoma margrebowiei</name>
    <dbReference type="NCBI Taxonomy" id="48269"/>
    <lineage>
        <taxon>Eukaryota</taxon>
        <taxon>Metazoa</taxon>
        <taxon>Spiralia</taxon>
        <taxon>Lophotrochozoa</taxon>
        <taxon>Platyhelminthes</taxon>
        <taxon>Trematoda</taxon>
        <taxon>Digenea</taxon>
        <taxon>Strigeidida</taxon>
        <taxon>Schistosomatoidea</taxon>
        <taxon>Schistosomatidae</taxon>
        <taxon>Schistosoma</taxon>
    </lineage>
</organism>
<dbReference type="EMBL" id="UZAI01018850">
    <property type="protein sequence ID" value="VDP40666.1"/>
    <property type="molecule type" value="Genomic_DNA"/>
</dbReference>
<keyword evidence="3" id="KW-1185">Reference proteome</keyword>
<protein>
    <submittedName>
        <fullName evidence="2">Uncharacterized protein</fullName>
    </submittedName>
</protein>
<evidence type="ECO:0000313" key="2">
    <source>
        <dbReference type="EMBL" id="VDP40666.1"/>
    </source>
</evidence>
<dbReference type="AlphaFoldDB" id="A0A183N0D0"/>
<proteinExistence type="predicted"/>
<gene>
    <name evidence="2" type="ORF">SMRZ_LOCUS21755</name>
</gene>
<reference evidence="2 3" key="1">
    <citation type="submission" date="2018-11" db="EMBL/GenBank/DDBJ databases">
        <authorList>
            <consortium name="Pathogen Informatics"/>
        </authorList>
    </citation>
    <scope>NUCLEOTIDE SEQUENCE [LARGE SCALE GENOMIC DNA]</scope>
    <source>
        <strain evidence="2 3">Zambia</strain>
    </source>
</reference>
<feature type="compositionally biased region" description="Basic and acidic residues" evidence="1">
    <location>
        <begin position="34"/>
        <end position="57"/>
    </location>
</feature>
<name>A0A183N0D0_9TREM</name>
<feature type="region of interest" description="Disordered" evidence="1">
    <location>
        <begin position="1"/>
        <end position="81"/>
    </location>
</feature>
<sequence>MDKTHIEKHAQLHHKSSPHMESSRSKEKRKTKEHIKLENGNRHEKNELGLDRSRKEGTGQSGLENTGRQPMIHWEEKGVSK</sequence>